<keyword evidence="2" id="KW-1185">Reference proteome</keyword>
<comment type="caution">
    <text evidence="1">The sequence shown here is derived from an EMBL/GenBank/DDBJ whole genome shotgun (WGS) entry which is preliminary data.</text>
</comment>
<evidence type="ECO:0000313" key="1">
    <source>
        <dbReference type="EMBL" id="TDO25167.1"/>
    </source>
</evidence>
<dbReference type="EMBL" id="SNWP01000014">
    <property type="protein sequence ID" value="TDO25167.1"/>
    <property type="molecule type" value="Genomic_DNA"/>
</dbReference>
<proteinExistence type="predicted"/>
<name>A0A4R6ISA6_9BACT</name>
<accession>A0A4R6ISA6</accession>
<dbReference type="AlphaFoldDB" id="A0A4R6ISA6"/>
<protein>
    <recommendedName>
        <fullName evidence="3">Phosphoribosylpyrophosphate synthetase</fullName>
    </recommendedName>
</protein>
<evidence type="ECO:0008006" key="3">
    <source>
        <dbReference type="Google" id="ProtNLM"/>
    </source>
</evidence>
<dbReference type="Proteomes" id="UP000295741">
    <property type="component" value="Unassembled WGS sequence"/>
</dbReference>
<sequence length="102" mass="11340">MKTYDNLVDAINDLKASGYTTDFNLAFDQITCADTGICLLPSQFEIVAHHRFEGDTDPSNSSVLYVIESLDHTMKGILINAYGMYSDSLSDEMIGKLSVHER</sequence>
<organism evidence="1 2">
    <name type="scientific">Sediminibacterium goheungense</name>
    <dbReference type="NCBI Taxonomy" id="1086393"/>
    <lineage>
        <taxon>Bacteria</taxon>
        <taxon>Pseudomonadati</taxon>
        <taxon>Bacteroidota</taxon>
        <taxon>Chitinophagia</taxon>
        <taxon>Chitinophagales</taxon>
        <taxon>Chitinophagaceae</taxon>
        <taxon>Sediminibacterium</taxon>
    </lineage>
</organism>
<evidence type="ECO:0000313" key="2">
    <source>
        <dbReference type="Proteomes" id="UP000295741"/>
    </source>
</evidence>
<gene>
    <name evidence="1" type="ORF">BC659_3183</name>
</gene>
<dbReference type="OrthoDB" id="8418771at2"/>
<dbReference type="RefSeq" id="WP_133475735.1">
    <property type="nucleotide sequence ID" value="NZ_SNWP01000014.1"/>
</dbReference>
<reference evidence="1 2" key="1">
    <citation type="submission" date="2019-03" db="EMBL/GenBank/DDBJ databases">
        <title>Genomic Encyclopedia of Archaeal and Bacterial Type Strains, Phase II (KMG-II): from individual species to whole genera.</title>
        <authorList>
            <person name="Goeker M."/>
        </authorList>
    </citation>
    <scope>NUCLEOTIDE SEQUENCE [LARGE SCALE GENOMIC DNA]</scope>
    <source>
        <strain evidence="1 2">DSM 28323</strain>
    </source>
</reference>